<feature type="signal peptide" evidence="2">
    <location>
        <begin position="1"/>
        <end position="23"/>
    </location>
</feature>
<dbReference type="RefSeq" id="WP_114484287.1">
    <property type="nucleotide sequence ID" value="NZ_QPJU01000015.1"/>
</dbReference>
<sequence length="477" mass="51824">MQHKFRLSVLTLALGLEPMFALADTNADILREIEALKAKVQQLEAQVKSQQVQIEETQKATAEAGQTADRADVQISGVKQTMEMSGFKGLTITGMIAPAYVYNQAQQSGSFVFLNRSNGSAGDSSIYNYDNSYFGSAYISFAKETEDGTKWTLMLAPDRGSGALTNGSSIVHEASVSIPLEGDKNTRLIAGQIPDWEGYESTWGNQMKPITHNLLFDFAELTSYTGVGIDMVRGKWEVKAMLANMNSPRYYYDGNGGRAPAAVFRADYAIPGYDNAGVGFWGMVGKLPNTNVNPADGTTALYRTGTSSAAMFEVDGFVTKGDWGYYGQVGYGQQTGAAYNGDTAKWWGLSGMMTYNFSPRFLGFARADYLNNKKNGGGLPGGYMNVSSAGQSFNGVNGFGPGYVRDPLTGEWVTTDGNSGANRYALSLGMNYLYNQSTTLKLEYRYDRASRATFLNTSDGSYRKYNNLLAASVVVSF</sequence>
<dbReference type="SUPFAM" id="SSF56935">
    <property type="entry name" value="Porins"/>
    <property type="match status" value="1"/>
</dbReference>
<dbReference type="Pfam" id="PF11336">
    <property type="entry name" value="DUF3138"/>
    <property type="match status" value="1"/>
</dbReference>
<comment type="caution">
    <text evidence="3">The sequence shown here is derived from an EMBL/GenBank/DDBJ whole genome shotgun (WGS) entry which is preliminary data.</text>
</comment>
<dbReference type="EMBL" id="QPJU01000015">
    <property type="protein sequence ID" value="RCX07318.1"/>
    <property type="molecule type" value="Genomic_DNA"/>
</dbReference>
<feature type="coiled-coil region" evidence="1">
    <location>
        <begin position="26"/>
        <end position="60"/>
    </location>
</feature>
<protein>
    <submittedName>
        <fullName evidence="3">Uncharacterized protein DUF3138</fullName>
    </submittedName>
</protein>
<accession>A0A369AG38</accession>
<gene>
    <name evidence="3" type="ORF">DFR45_11512</name>
</gene>
<evidence type="ECO:0000313" key="4">
    <source>
        <dbReference type="Proteomes" id="UP000252174"/>
    </source>
</evidence>
<keyword evidence="2" id="KW-0732">Signal</keyword>
<name>A0A369AG38_9BURK</name>
<proteinExistence type="predicted"/>
<keyword evidence="1" id="KW-0175">Coiled coil</keyword>
<dbReference type="Proteomes" id="UP000252174">
    <property type="component" value="Unassembled WGS sequence"/>
</dbReference>
<dbReference type="OrthoDB" id="8595088at2"/>
<organism evidence="3 4">
    <name type="scientific">Extensimonas vulgaris</name>
    <dbReference type="NCBI Taxonomy" id="1031594"/>
    <lineage>
        <taxon>Bacteria</taxon>
        <taxon>Pseudomonadati</taxon>
        <taxon>Pseudomonadota</taxon>
        <taxon>Betaproteobacteria</taxon>
        <taxon>Burkholderiales</taxon>
        <taxon>Comamonadaceae</taxon>
        <taxon>Extensimonas</taxon>
    </lineage>
</organism>
<evidence type="ECO:0000256" key="2">
    <source>
        <dbReference type="SAM" id="SignalP"/>
    </source>
</evidence>
<dbReference type="InterPro" id="IPR021485">
    <property type="entry name" value="DUF3138"/>
</dbReference>
<dbReference type="AlphaFoldDB" id="A0A369AG38"/>
<reference evidence="3 4" key="1">
    <citation type="submission" date="2018-07" db="EMBL/GenBank/DDBJ databases">
        <title>Genomic Encyclopedia of Type Strains, Phase IV (KMG-IV): sequencing the most valuable type-strain genomes for metagenomic binning, comparative biology and taxonomic classification.</title>
        <authorList>
            <person name="Goeker M."/>
        </authorList>
    </citation>
    <scope>NUCLEOTIDE SEQUENCE [LARGE SCALE GENOMIC DNA]</scope>
    <source>
        <strain evidence="3 4">DSM 100911</strain>
    </source>
</reference>
<feature type="chain" id="PRO_5017058164" evidence="2">
    <location>
        <begin position="24"/>
        <end position="477"/>
    </location>
</feature>
<keyword evidence="4" id="KW-1185">Reference proteome</keyword>
<evidence type="ECO:0000256" key="1">
    <source>
        <dbReference type="SAM" id="Coils"/>
    </source>
</evidence>
<evidence type="ECO:0000313" key="3">
    <source>
        <dbReference type="EMBL" id="RCX07318.1"/>
    </source>
</evidence>